<dbReference type="EMBL" id="AJ496176">
    <property type="protein sequence ID" value="CAD42695.1"/>
    <property type="molecule type" value="Genomic_DNA"/>
</dbReference>
<dbReference type="Gene3D" id="3.40.50.1220">
    <property type="entry name" value="TPP-binding domain"/>
    <property type="match status" value="1"/>
</dbReference>
<dbReference type="InterPro" id="IPR014731">
    <property type="entry name" value="ETF_asu_C"/>
</dbReference>
<proteinExistence type="inferred from homology"/>
<name>Q8NKM5_9CREN</name>
<dbReference type="AlphaFoldDB" id="Q8NKM5"/>
<dbReference type="SMART" id="SM00893">
    <property type="entry name" value="ETF"/>
    <property type="match status" value="1"/>
</dbReference>
<reference evidence="4" key="1">
    <citation type="journal article" date="2002" name="Environ. Microbiol.">
        <title>First insight into the genome of an uncultivated crenarchaeote from soil.</title>
        <authorList>
            <person name="Quaiser A."/>
            <person name="Ochsenreiter T."/>
            <person name="Klenk H.P."/>
            <person name="Kletzin A."/>
            <person name="Treusch A.H."/>
            <person name="Meurer G."/>
            <person name="Eck J."/>
            <person name="Sensen C.W."/>
            <person name="Schleper C."/>
        </authorList>
    </citation>
    <scope>NUCLEOTIDE SEQUENCE</scope>
</reference>
<comment type="similarity">
    <text evidence="1">Belongs to the ETF alpha-subunit/FixB family.</text>
</comment>
<dbReference type="InterPro" id="IPR014729">
    <property type="entry name" value="Rossmann-like_a/b/a_fold"/>
</dbReference>
<dbReference type="Pfam" id="PF00766">
    <property type="entry name" value="ETF_alpha"/>
    <property type="match status" value="1"/>
</dbReference>
<dbReference type="GO" id="GO:0050660">
    <property type="term" value="F:flavin adenine dinucleotide binding"/>
    <property type="evidence" value="ECO:0007669"/>
    <property type="project" value="InterPro"/>
</dbReference>
<dbReference type="InterPro" id="IPR029035">
    <property type="entry name" value="DHS-like_NAD/FAD-binding_dom"/>
</dbReference>
<dbReference type="Pfam" id="PF01012">
    <property type="entry name" value="ETF"/>
    <property type="match status" value="1"/>
</dbReference>
<evidence type="ECO:0000313" key="4">
    <source>
        <dbReference type="EMBL" id="CAD42695.1"/>
    </source>
</evidence>
<sequence>MTSSLSAIPDAKLDERPNQNAHVNDNPEKERGDNNRHLYVVIEQEEGTILPVSFEMLGEARRLMDDFNHKYKPEEKVVAIILGHNIKHLCQELIHHGADAVIYADHPELRHPRNLLYTKVVCQIATDKESAARIWPSNPDFNRPRYMFFSADDTGRHLSSTVLAELQSGLASDINKLVINDLEIRHEHKTKGKPIVYEKTLEMYRPDFSGFLWTTILCLDNINPENRRKFHPQACSIIPGVFPQMEGDTDRKGTIIEFSPTIAQEDLRIKIINRRVIKSKVDFSNKKIIVSFGRGIKESPEQNIKLIENLAKEIEAEIGISLPISKKPYPISESLSSTYMIPDRVIGTSGRKVNPQVYFAIGISGAVQHIAGMKESEFVISINPDSEAPIIDESDVLIKGKIEQVLPLLINELKKYKERLQIPQEIE</sequence>
<accession>Q8NKM5</accession>
<feature type="region of interest" description="Disordered" evidence="2">
    <location>
        <begin position="1"/>
        <end position="34"/>
    </location>
</feature>
<dbReference type="InterPro" id="IPR014730">
    <property type="entry name" value="ETF_a/b_N"/>
</dbReference>
<dbReference type="Gene3D" id="3.40.50.620">
    <property type="entry name" value="HUPs"/>
    <property type="match status" value="1"/>
</dbReference>
<dbReference type="PANTHER" id="PTHR43153">
    <property type="entry name" value="ELECTRON TRANSFER FLAVOPROTEIN ALPHA"/>
    <property type="match status" value="1"/>
</dbReference>
<evidence type="ECO:0000256" key="2">
    <source>
        <dbReference type="SAM" id="MobiDB-lite"/>
    </source>
</evidence>
<dbReference type="GO" id="GO:0009055">
    <property type="term" value="F:electron transfer activity"/>
    <property type="evidence" value="ECO:0007669"/>
    <property type="project" value="InterPro"/>
</dbReference>
<dbReference type="GO" id="GO:0033539">
    <property type="term" value="P:fatty acid beta-oxidation using acyl-CoA dehydrogenase"/>
    <property type="evidence" value="ECO:0007669"/>
    <property type="project" value="TreeGrafter"/>
</dbReference>
<feature type="domain" description="Electron transfer flavoprotein alpha/beta-subunit N-terminal" evidence="3">
    <location>
        <begin position="38"/>
        <end position="271"/>
    </location>
</feature>
<dbReference type="SUPFAM" id="SSF52402">
    <property type="entry name" value="Adenine nucleotide alpha hydrolases-like"/>
    <property type="match status" value="1"/>
</dbReference>
<dbReference type="InterPro" id="IPR001308">
    <property type="entry name" value="ETF_a/FixB"/>
</dbReference>
<protein>
    <submittedName>
        <fullName evidence="4">Putative fix B protein</fullName>
    </submittedName>
</protein>
<evidence type="ECO:0000256" key="1">
    <source>
        <dbReference type="ARBA" id="ARBA00005817"/>
    </source>
</evidence>
<feature type="compositionally biased region" description="Basic and acidic residues" evidence="2">
    <location>
        <begin position="25"/>
        <end position="34"/>
    </location>
</feature>
<dbReference type="PANTHER" id="PTHR43153:SF1">
    <property type="entry name" value="ELECTRON TRANSFER FLAVOPROTEIN SUBUNIT ALPHA, MITOCHONDRIAL"/>
    <property type="match status" value="1"/>
</dbReference>
<dbReference type="SUPFAM" id="SSF52467">
    <property type="entry name" value="DHS-like NAD/FAD-binding domain"/>
    <property type="match status" value="1"/>
</dbReference>
<organism evidence="4">
    <name type="scientific">uncultured crenarchaeote</name>
    <dbReference type="NCBI Taxonomy" id="29281"/>
    <lineage>
        <taxon>Archaea</taxon>
        <taxon>Thermoproteota</taxon>
        <taxon>environmental samples</taxon>
    </lineage>
</organism>
<evidence type="ECO:0000259" key="3">
    <source>
        <dbReference type="SMART" id="SM00893"/>
    </source>
</evidence>